<reference evidence="1 2" key="1">
    <citation type="journal article" date="2015" name="Int. J. Syst. Evol. Microbiol.">
        <title>Gemmobacter intermedius sp. nov., isolated from a white stork (Ciconia ciconia).</title>
        <authorList>
            <person name="Kampfer P."/>
            <person name="Jerzak L."/>
            <person name="Wilharm G."/>
            <person name="Golke J."/>
            <person name="Busse H.J."/>
            <person name="Glaeser S.P."/>
        </authorList>
    </citation>
    <scope>NUCLEOTIDE SEQUENCE [LARGE SCALE GENOMIC DNA]</scope>
    <source>
        <strain evidence="1 2">119/4</strain>
    </source>
</reference>
<sequence>MQILVDGDCERAMQLAAQLCLNGHEVVLSAALAGCRAGLNTLTDRLELPLARLSDHALPARGRMEVSEDLKGAAERADLCLQIGSGGGLCAGTGLMLQPELPQPAWLPFCHLPQGTPETAALMEAAGFLLCTPDEIHSLNALAASVSGLPQREEALSVLLRALRDQGLGPGGKLLARDQARETVPEAASEGPVRLKVLPSWIDYNGHMTESRYLAVCSEVTDVVLRRAGIDLSYVAGGFSYYTVETHLRHLRESKLGQEILGGTRVLGVDSRRLHLLTTLWVEGQEVATLEQMLIHVDMAAGRATAASEAALAPLRAMAAARAAEPLPEWLGRGIRRIAAAQR</sequence>
<dbReference type="SUPFAM" id="SSF54637">
    <property type="entry name" value="Thioesterase/thiol ester dehydrase-isomerase"/>
    <property type="match status" value="1"/>
</dbReference>
<proteinExistence type="predicted"/>
<dbReference type="RefSeq" id="WP_128488078.1">
    <property type="nucleotide sequence ID" value="NZ_JBHLXB010000017.1"/>
</dbReference>
<organism evidence="1 2">
    <name type="scientific">Falsigemmobacter intermedius</name>
    <dbReference type="NCBI Taxonomy" id="1553448"/>
    <lineage>
        <taxon>Bacteria</taxon>
        <taxon>Pseudomonadati</taxon>
        <taxon>Pseudomonadota</taxon>
        <taxon>Alphaproteobacteria</taxon>
        <taxon>Rhodobacterales</taxon>
        <taxon>Paracoccaceae</taxon>
        <taxon>Falsigemmobacter</taxon>
    </lineage>
</organism>
<keyword evidence="2" id="KW-1185">Reference proteome</keyword>
<dbReference type="AlphaFoldDB" id="A0A444MCK1"/>
<protein>
    <recommendedName>
        <fullName evidence="3">Carnitine 3-dehydrogenase</fullName>
    </recommendedName>
</protein>
<name>A0A444MCK1_9RHOB</name>
<gene>
    <name evidence="1" type="ORF">EP867_08335</name>
</gene>
<evidence type="ECO:0008006" key="3">
    <source>
        <dbReference type="Google" id="ProtNLM"/>
    </source>
</evidence>
<dbReference type="EMBL" id="SBLC01000009">
    <property type="protein sequence ID" value="RWY41733.1"/>
    <property type="molecule type" value="Genomic_DNA"/>
</dbReference>
<dbReference type="Pfam" id="PF13279">
    <property type="entry name" value="4HBT_2"/>
    <property type="match status" value="1"/>
</dbReference>
<dbReference type="Gene3D" id="3.10.129.10">
    <property type="entry name" value="Hotdog Thioesterase"/>
    <property type="match status" value="1"/>
</dbReference>
<accession>A0A444MCK1</accession>
<dbReference type="Proteomes" id="UP000287168">
    <property type="component" value="Unassembled WGS sequence"/>
</dbReference>
<dbReference type="CDD" id="cd00586">
    <property type="entry name" value="4HBT"/>
    <property type="match status" value="1"/>
</dbReference>
<evidence type="ECO:0000313" key="2">
    <source>
        <dbReference type="Proteomes" id="UP000287168"/>
    </source>
</evidence>
<evidence type="ECO:0000313" key="1">
    <source>
        <dbReference type="EMBL" id="RWY41733.1"/>
    </source>
</evidence>
<comment type="caution">
    <text evidence="1">The sequence shown here is derived from an EMBL/GenBank/DDBJ whole genome shotgun (WGS) entry which is preliminary data.</text>
</comment>
<dbReference type="InterPro" id="IPR029069">
    <property type="entry name" value="HotDog_dom_sf"/>
</dbReference>
<dbReference type="OrthoDB" id="9803287at2"/>